<proteinExistence type="predicted"/>
<dbReference type="Proteomes" id="UP000243579">
    <property type="component" value="Unassembled WGS sequence"/>
</dbReference>
<organism evidence="2 3">
    <name type="scientific">Achlya hypogyna</name>
    <name type="common">Oomycete</name>
    <name type="synonym">Protoachlya hypogyna</name>
    <dbReference type="NCBI Taxonomy" id="1202772"/>
    <lineage>
        <taxon>Eukaryota</taxon>
        <taxon>Sar</taxon>
        <taxon>Stramenopiles</taxon>
        <taxon>Oomycota</taxon>
        <taxon>Saprolegniomycetes</taxon>
        <taxon>Saprolegniales</taxon>
        <taxon>Achlyaceae</taxon>
        <taxon>Achlya</taxon>
    </lineage>
</organism>
<dbReference type="AlphaFoldDB" id="A0A1V9Z894"/>
<protein>
    <submittedName>
        <fullName evidence="2">Uncharacterized protein</fullName>
    </submittedName>
</protein>
<feature type="region of interest" description="Disordered" evidence="1">
    <location>
        <begin position="101"/>
        <end position="120"/>
    </location>
</feature>
<feature type="compositionally biased region" description="Polar residues" evidence="1">
    <location>
        <begin position="102"/>
        <end position="119"/>
    </location>
</feature>
<dbReference type="EMBL" id="JNBR01000379">
    <property type="protein sequence ID" value="OQR94050.1"/>
    <property type="molecule type" value="Genomic_DNA"/>
</dbReference>
<evidence type="ECO:0000256" key="1">
    <source>
        <dbReference type="SAM" id="MobiDB-lite"/>
    </source>
</evidence>
<gene>
    <name evidence="2" type="ORF">ACHHYP_01904</name>
</gene>
<sequence>MLAPHTIELPQVCFTSSQLSPASAIQLKKTSSTFSLMNHAPYNGRCKYKSGRCMNERTLKENGEPHTLCEDHRLLHNKNQRKSDTKRRRLRRAMRNEPRMATLTSSVASPTVHNSTDSVGDSDDAISSILCSSPDDDVEQEWWNELTIAPITWAHAPQPWTEEELHMLAVLLELPFTGHAASLL</sequence>
<evidence type="ECO:0000313" key="3">
    <source>
        <dbReference type="Proteomes" id="UP000243579"/>
    </source>
</evidence>
<accession>A0A1V9Z894</accession>
<dbReference type="OrthoDB" id="79142at2759"/>
<comment type="caution">
    <text evidence="2">The sequence shown here is derived from an EMBL/GenBank/DDBJ whole genome shotgun (WGS) entry which is preliminary data.</text>
</comment>
<keyword evidence="3" id="KW-1185">Reference proteome</keyword>
<evidence type="ECO:0000313" key="2">
    <source>
        <dbReference type="EMBL" id="OQR94050.1"/>
    </source>
</evidence>
<name>A0A1V9Z894_ACHHY</name>
<reference evidence="2 3" key="1">
    <citation type="journal article" date="2014" name="Genome Biol. Evol.">
        <title>The secreted proteins of Achlya hypogyna and Thraustotheca clavata identify the ancestral oomycete secretome and reveal gene acquisitions by horizontal gene transfer.</title>
        <authorList>
            <person name="Misner I."/>
            <person name="Blouin N."/>
            <person name="Leonard G."/>
            <person name="Richards T.A."/>
            <person name="Lane C.E."/>
        </authorList>
    </citation>
    <scope>NUCLEOTIDE SEQUENCE [LARGE SCALE GENOMIC DNA]</scope>
    <source>
        <strain evidence="2 3">ATCC 48635</strain>
    </source>
</reference>